<protein>
    <recommendedName>
        <fullName evidence="4">DUF1735 domain-containing protein</fullName>
    </recommendedName>
</protein>
<evidence type="ECO:0008006" key="4">
    <source>
        <dbReference type="Google" id="ProtNLM"/>
    </source>
</evidence>
<organism evidence="2 3">
    <name type="scientific">Flagellimonas nanhaiensis</name>
    <dbReference type="NCBI Taxonomy" id="2292706"/>
    <lineage>
        <taxon>Bacteria</taxon>
        <taxon>Pseudomonadati</taxon>
        <taxon>Bacteroidota</taxon>
        <taxon>Flavobacteriia</taxon>
        <taxon>Flavobacteriales</taxon>
        <taxon>Flavobacteriaceae</taxon>
        <taxon>Flagellimonas</taxon>
    </lineage>
</organism>
<keyword evidence="3" id="KW-1185">Reference proteome</keyword>
<keyword evidence="1" id="KW-0732">Signal</keyword>
<comment type="caution">
    <text evidence="2">The sequence shown here is derived from an EMBL/GenBank/DDBJ whole genome shotgun (WGS) entry which is preliminary data.</text>
</comment>
<dbReference type="Pfam" id="PF20050">
    <property type="entry name" value="DUF6452"/>
    <property type="match status" value="1"/>
</dbReference>
<dbReference type="AlphaFoldDB" id="A0A371JMB1"/>
<gene>
    <name evidence="2" type="ORF">DX873_14795</name>
</gene>
<evidence type="ECO:0000313" key="3">
    <source>
        <dbReference type="Proteomes" id="UP000261828"/>
    </source>
</evidence>
<feature type="chain" id="PRO_5017076618" description="DUF1735 domain-containing protein" evidence="1">
    <location>
        <begin position="23"/>
        <end position="172"/>
    </location>
</feature>
<name>A0A371JMB1_9FLAO</name>
<reference evidence="2 3" key="1">
    <citation type="submission" date="2018-08" db="EMBL/GenBank/DDBJ databases">
        <title>Muricauda nanhaiensis sp. nov., isolated from seawater of the South China Sea.</title>
        <authorList>
            <person name="Dang Y."/>
        </authorList>
    </citation>
    <scope>NUCLEOTIDE SEQUENCE [LARGE SCALE GENOMIC DNA]</scope>
    <source>
        <strain evidence="2 3">SM1704</strain>
    </source>
</reference>
<accession>A0A371JMB1</accession>
<dbReference type="Proteomes" id="UP000261828">
    <property type="component" value="Unassembled WGS sequence"/>
</dbReference>
<proteinExistence type="predicted"/>
<dbReference type="EMBL" id="QTJX01000004">
    <property type="protein sequence ID" value="RDY58283.1"/>
    <property type="molecule type" value="Genomic_DNA"/>
</dbReference>
<feature type="signal peptide" evidence="1">
    <location>
        <begin position="1"/>
        <end position="22"/>
    </location>
</feature>
<evidence type="ECO:0000256" key="1">
    <source>
        <dbReference type="SAM" id="SignalP"/>
    </source>
</evidence>
<evidence type="ECO:0000313" key="2">
    <source>
        <dbReference type="EMBL" id="RDY58283.1"/>
    </source>
</evidence>
<dbReference type="InterPro" id="IPR045607">
    <property type="entry name" value="DUF6452"/>
</dbReference>
<sequence length="172" mass="19417">MKKTLPIFLILLLLIYASSCEKDDICVDGDTPQLIIGFYDVEDTTEFKSVSSLRIRAVDIDSIFSSTSFADRSNSPDSLLIPLRIDGNSTTYEFISDSADDETTGDETGNLDVLTISYETREEFISRACGFVINYDNLNLTLPDNSENWIQDIRIVQQTIENTDNIHVKIFH</sequence>
<dbReference type="OrthoDB" id="663527at2"/>
<dbReference type="RefSeq" id="WP_116185285.1">
    <property type="nucleotide sequence ID" value="NZ_QTJX01000004.1"/>
</dbReference>